<evidence type="ECO:0000256" key="7">
    <source>
        <dbReference type="ARBA" id="ARBA00022777"/>
    </source>
</evidence>
<dbReference type="SUPFAM" id="SSF55785">
    <property type="entry name" value="PYP-like sensor domain (PAS domain)"/>
    <property type="match status" value="1"/>
</dbReference>
<dbReference type="InterPro" id="IPR013767">
    <property type="entry name" value="PAS_fold"/>
</dbReference>
<gene>
    <name evidence="15" type="ORF">BST86_04710</name>
</gene>
<evidence type="ECO:0000256" key="8">
    <source>
        <dbReference type="ARBA" id="ARBA00022840"/>
    </source>
</evidence>
<keyword evidence="8" id="KW-0067">ATP-binding</keyword>
<dbReference type="InterPro" id="IPR005467">
    <property type="entry name" value="His_kinase_dom"/>
</dbReference>
<feature type="coiled-coil region" evidence="12">
    <location>
        <begin position="128"/>
        <end position="162"/>
    </location>
</feature>
<dbReference type="CDD" id="cd00130">
    <property type="entry name" value="PAS"/>
    <property type="match status" value="1"/>
</dbReference>
<keyword evidence="10" id="KW-0902">Two-component regulatory system</keyword>
<evidence type="ECO:0000256" key="10">
    <source>
        <dbReference type="ARBA" id="ARBA00023012"/>
    </source>
</evidence>
<dbReference type="EMBL" id="MQUC01000003">
    <property type="protein sequence ID" value="PRP66441.1"/>
    <property type="molecule type" value="Genomic_DNA"/>
</dbReference>
<name>A0A2S9WSH9_9FLAO</name>
<feature type="domain" description="Histidine kinase" evidence="13">
    <location>
        <begin position="165"/>
        <end position="320"/>
    </location>
</feature>
<keyword evidence="12" id="KW-0175">Coiled coil</keyword>
<dbReference type="Proteomes" id="UP000239532">
    <property type="component" value="Unassembled WGS sequence"/>
</dbReference>
<dbReference type="InterPro" id="IPR050351">
    <property type="entry name" value="BphY/WalK/GraS-like"/>
</dbReference>
<keyword evidence="9" id="KW-1133">Transmembrane helix</keyword>
<dbReference type="Gene3D" id="3.30.565.10">
    <property type="entry name" value="Histidine kinase-like ATPase, C-terminal domain"/>
    <property type="match status" value="1"/>
</dbReference>
<dbReference type="PROSITE" id="PS50112">
    <property type="entry name" value="PAS"/>
    <property type="match status" value="1"/>
</dbReference>
<dbReference type="InterPro" id="IPR003661">
    <property type="entry name" value="HisK_dim/P_dom"/>
</dbReference>
<comment type="catalytic activity">
    <reaction evidence="1">
        <text>ATP + protein L-histidine = ADP + protein N-phospho-L-histidine.</text>
        <dbReference type="EC" id="2.7.13.3"/>
    </reaction>
</comment>
<keyword evidence="6" id="KW-0547">Nucleotide-binding</keyword>
<keyword evidence="16" id="KW-1185">Reference proteome</keyword>
<dbReference type="InterPro" id="IPR036890">
    <property type="entry name" value="HATPase_C_sf"/>
</dbReference>
<protein>
    <recommendedName>
        <fullName evidence="3">histidine kinase</fullName>
        <ecNumber evidence="3">2.7.13.3</ecNumber>
    </recommendedName>
</protein>
<sequence>MSKQSDHNTERQLQSIKGIFEDQNALSFNVFQHMPIGICVTDSNGIFTDVNATYCDIYGYTKDELIGNSFTYVVPEEHQEKLVSYHDEFMKKQYELQGRWTVKNKNNEKFDIIANAAFLRTVDNDKRKMTLVVKAEELEDTVRRLETTIAILERKLETQDIANRLAEHDLRNRLSSIVSVADILSKSKVDEKQRKWIDTIKRIGKDTLLLLSSARDFARMERGEFEPTITEFDLVTSLANVTKDYMETIEQKELEIFMLQDGRELEPSTDEILVKGDEFYLEHMFQNLLGNAIDASPKREKLPLILNVMTSSRYRFPIWE</sequence>
<dbReference type="SUPFAM" id="SSF47384">
    <property type="entry name" value="Homodimeric domain of signal transducing histidine kinase"/>
    <property type="match status" value="1"/>
</dbReference>
<dbReference type="RefSeq" id="WP_242446461.1">
    <property type="nucleotide sequence ID" value="NZ_MQUC01000003.1"/>
</dbReference>
<dbReference type="Gene3D" id="3.30.450.20">
    <property type="entry name" value="PAS domain"/>
    <property type="match status" value="1"/>
</dbReference>
<keyword evidence="11" id="KW-0472">Membrane</keyword>
<evidence type="ECO:0000256" key="2">
    <source>
        <dbReference type="ARBA" id="ARBA00004141"/>
    </source>
</evidence>
<evidence type="ECO:0000256" key="4">
    <source>
        <dbReference type="ARBA" id="ARBA00022679"/>
    </source>
</evidence>
<dbReference type="SMART" id="SM00091">
    <property type="entry name" value="PAS"/>
    <property type="match status" value="1"/>
</dbReference>
<dbReference type="GO" id="GO:0007234">
    <property type="term" value="P:osmosensory signaling via phosphorelay pathway"/>
    <property type="evidence" value="ECO:0007669"/>
    <property type="project" value="TreeGrafter"/>
</dbReference>
<evidence type="ECO:0000259" key="13">
    <source>
        <dbReference type="PROSITE" id="PS50109"/>
    </source>
</evidence>
<accession>A0A2S9WSH9</accession>
<dbReference type="EC" id="2.7.13.3" evidence="3"/>
<evidence type="ECO:0000256" key="3">
    <source>
        <dbReference type="ARBA" id="ARBA00012438"/>
    </source>
</evidence>
<dbReference type="SUPFAM" id="SSF55874">
    <property type="entry name" value="ATPase domain of HSP90 chaperone/DNA topoisomerase II/histidine kinase"/>
    <property type="match status" value="1"/>
</dbReference>
<proteinExistence type="predicted"/>
<evidence type="ECO:0000313" key="16">
    <source>
        <dbReference type="Proteomes" id="UP000239532"/>
    </source>
</evidence>
<comment type="subcellular location">
    <subcellularLocation>
        <location evidence="2">Membrane</location>
        <topology evidence="2">Multi-pass membrane protein</topology>
    </subcellularLocation>
</comment>
<dbReference type="SMART" id="SM00388">
    <property type="entry name" value="HisKA"/>
    <property type="match status" value="1"/>
</dbReference>
<dbReference type="GO" id="GO:0016020">
    <property type="term" value="C:membrane"/>
    <property type="evidence" value="ECO:0007669"/>
    <property type="project" value="UniProtKB-SubCell"/>
</dbReference>
<dbReference type="AlphaFoldDB" id="A0A2S9WSH9"/>
<keyword evidence="4" id="KW-0808">Transferase</keyword>
<reference evidence="15 16" key="1">
    <citation type="submission" date="2016-11" db="EMBL/GenBank/DDBJ databases">
        <title>Trade-off between light-utilization and light-protection in marine flavobacteria.</title>
        <authorList>
            <person name="Kumagai Y."/>
        </authorList>
    </citation>
    <scope>NUCLEOTIDE SEQUENCE [LARGE SCALE GENOMIC DNA]</scope>
    <source>
        <strain evidence="15 16">JCM 17109</strain>
    </source>
</reference>
<evidence type="ECO:0000256" key="12">
    <source>
        <dbReference type="SAM" id="Coils"/>
    </source>
</evidence>
<keyword evidence="5" id="KW-0812">Transmembrane</keyword>
<dbReference type="Gene3D" id="1.10.287.130">
    <property type="match status" value="1"/>
</dbReference>
<dbReference type="Pfam" id="PF00989">
    <property type="entry name" value="PAS"/>
    <property type="match status" value="1"/>
</dbReference>
<dbReference type="GO" id="GO:0000156">
    <property type="term" value="F:phosphorelay response regulator activity"/>
    <property type="evidence" value="ECO:0007669"/>
    <property type="project" value="TreeGrafter"/>
</dbReference>
<dbReference type="GO" id="GO:0006355">
    <property type="term" value="P:regulation of DNA-templated transcription"/>
    <property type="evidence" value="ECO:0007669"/>
    <property type="project" value="InterPro"/>
</dbReference>
<dbReference type="PANTHER" id="PTHR42878">
    <property type="entry name" value="TWO-COMPONENT HISTIDINE KINASE"/>
    <property type="match status" value="1"/>
</dbReference>
<evidence type="ECO:0000259" key="14">
    <source>
        <dbReference type="PROSITE" id="PS50112"/>
    </source>
</evidence>
<dbReference type="GO" id="GO:0030295">
    <property type="term" value="F:protein kinase activator activity"/>
    <property type="evidence" value="ECO:0007669"/>
    <property type="project" value="TreeGrafter"/>
</dbReference>
<feature type="domain" description="PAS" evidence="14">
    <location>
        <begin position="30"/>
        <end position="93"/>
    </location>
</feature>
<dbReference type="PROSITE" id="PS50109">
    <property type="entry name" value="HIS_KIN"/>
    <property type="match status" value="1"/>
</dbReference>
<dbReference type="InterPro" id="IPR000014">
    <property type="entry name" value="PAS"/>
</dbReference>
<evidence type="ECO:0000256" key="6">
    <source>
        <dbReference type="ARBA" id="ARBA00022741"/>
    </source>
</evidence>
<dbReference type="PANTHER" id="PTHR42878:SF7">
    <property type="entry name" value="SENSOR HISTIDINE KINASE GLRK"/>
    <property type="match status" value="1"/>
</dbReference>
<comment type="caution">
    <text evidence="15">The sequence shown here is derived from an EMBL/GenBank/DDBJ whole genome shotgun (WGS) entry which is preliminary data.</text>
</comment>
<dbReference type="InterPro" id="IPR035965">
    <property type="entry name" value="PAS-like_dom_sf"/>
</dbReference>
<evidence type="ECO:0000256" key="1">
    <source>
        <dbReference type="ARBA" id="ARBA00000085"/>
    </source>
</evidence>
<evidence type="ECO:0000256" key="9">
    <source>
        <dbReference type="ARBA" id="ARBA00022989"/>
    </source>
</evidence>
<dbReference type="Pfam" id="PF00512">
    <property type="entry name" value="HisKA"/>
    <property type="match status" value="1"/>
</dbReference>
<evidence type="ECO:0000313" key="15">
    <source>
        <dbReference type="EMBL" id="PRP66441.1"/>
    </source>
</evidence>
<dbReference type="GO" id="GO:0000155">
    <property type="term" value="F:phosphorelay sensor kinase activity"/>
    <property type="evidence" value="ECO:0007669"/>
    <property type="project" value="InterPro"/>
</dbReference>
<evidence type="ECO:0000256" key="5">
    <source>
        <dbReference type="ARBA" id="ARBA00022692"/>
    </source>
</evidence>
<evidence type="ECO:0000256" key="11">
    <source>
        <dbReference type="ARBA" id="ARBA00023136"/>
    </source>
</evidence>
<dbReference type="NCBIfam" id="TIGR00229">
    <property type="entry name" value="sensory_box"/>
    <property type="match status" value="1"/>
</dbReference>
<keyword evidence="7" id="KW-0418">Kinase</keyword>
<dbReference type="InterPro" id="IPR036097">
    <property type="entry name" value="HisK_dim/P_sf"/>
</dbReference>
<organism evidence="15 16">
    <name type="scientific">Nonlabens agnitus</name>
    <dbReference type="NCBI Taxonomy" id="870484"/>
    <lineage>
        <taxon>Bacteria</taxon>
        <taxon>Pseudomonadati</taxon>
        <taxon>Bacteroidota</taxon>
        <taxon>Flavobacteriia</taxon>
        <taxon>Flavobacteriales</taxon>
        <taxon>Flavobacteriaceae</taxon>
        <taxon>Nonlabens</taxon>
    </lineage>
</organism>
<dbReference type="GO" id="GO:0005524">
    <property type="term" value="F:ATP binding"/>
    <property type="evidence" value="ECO:0007669"/>
    <property type="project" value="UniProtKB-KW"/>
</dbReference>